<name>A0ABN5GZD9_VIBHA</name>
<gene>
    <name evidence="1" type="ORF">AL538_28695</name>
</gene>
<sequence length="66" mass="7765">MPSVQIQDVIETKNRVKHWLRKRVKSYSERHIANSTVCFLNESVFIYSLSNLLSKKDFSFALNLAY</sequence>
<keyword evidence="2" id="KW-1185">Reference proteome</keyword>
<organism evidence="1 2">
    <name type="scientific">Vibrio harveyi</name>
    <name type="common">Beneckea harveyi</name>
    <dbReference type="NCBI Taxonomy" id="669"/>
    <lineage>
        <taxon>Bacteria</taxon>
        <taxon>Pseudomonadati</taxon>
        <taxon>Pseudomonadota</taxon>
        <taxon>Gammaproteobacteria</taxon>
        <taxon>Vibrionales</taxon>
        <taxon>Vibrionaceae</taxon>
        <taxon>Vibrio</taxon>
    </lineage>
</organism>
<accession>A0ABN5GZD9</accession>
<dbReference type="EMBL" id="CP014039">
    <property type="protein sequence ID" value="AUW38386.1"/>
    <property type="molecule type" value="Genomic_DNA"/>
</dbReference>
<reference evidence="1" key="1">
    <citation type="submission" date="2018-01" db="EMBL/GenBank/DDBJ databases">
        <title>FDA dAtabase for Regulatory Grade micrObial Sequences (FDA-ARGOS): Supporting development and validation of Infectious Disease Dx tests.</title>
        <authorList>
            <person name="Hoffmann M."/>
            <person name="Allard M."/>
            <person name="Evans P."/>
            <person name="Brown E."/>
            <person name="Tallon L."/>
            <person name="Sadzewicz L."/>
            <person name="Sengamalay N."/>
            <person name="Ott S."/>
            <person name="Godinez A."/>
            <person name="Nagaraj S."/>
            <person name="Vyas G."/>
            <person name="Aluvathingal J."/>
            <person name="Nadendla S."/>
            <person name="Geyer C."/>
            <person name="Sichtig H."/>
        </authorList>
    </citation>
    <scope>NUCLEOTIDE SEQUENCE</scope>
    <source>
        <strain evidence="1">FDAARGOS_107</strain>
    </source>
</reference>
<proteinExistence type="predicted"/>
<protein>
    <submittedName>
        <fullName evidence="1">Uncharacterized protein</fullName>
    </submittedName>
</protein>
<dbReference type="Proteomes" id="UP000067422">
    <property type="component" value="Chromosome 2"/>
</dbReference>
<evidence type="ECO:0000313" key="1">
    <source>
        <dbReference type="EMBL" id="AUW38386.1"/>
    </source>
</evidence>
<evidence type="ECO:0000313" key="2">
    <source>
        <dbReference type="Proteomes" id="UP000067422"/>
    </source>
</evidence>